<dbReference type="AlphaFoldDB" id="A0A843UR62"/>
<dbReference type="EMBL" id="NMUH01000862">
    <property type="protein sequence ID" value="MQL85968.1"/>
    <property type="molecule type" value="Genomic_DNA"/>
</dbReference>
<evidence type="ECO:0000313" key="2">
    <source>
        <dbReference type="EMBL" id="MQL85968.1"/>
    </source>
</evidence>
<dbReference type="PANTHER" id="PTHR31579:SF34">
    <property type="entry name" value="T14N5.3 PROTEIN"/>
    <property type="match status" value="1"/>
</dbReference>
<evidence type="ECO:0008006" key="4">
    <source>
        <dbReference type="Google" id="ProtNLM"/>
    </source>
</evidence>
<keyword evidence="3" id="KW-1185">Reference proteome</keyword>
<gene>
    <name evidence="2" type="ORF">Taro_018498</name>
</gene>
<dbReference type="InterPro" id="IPR006502">
    <property type="entry name" value="PDDEXK-like"/>
</dbReference>
<dbReference type="Proteomes" id="UP000652761">
    <property type="component" value="Unassembled WGS sequence"/>
</dbReference>
<evidence type="ECO:0000256" key="1">
    <source>
        <dbReference type="SAM" id="MobiDB-lite"/>
    </source>
</evidence>
<sequence>MPVGVFYPLDGKGGGGKMSSSEEELLVQMVWDFIESGPPEATGSCKASSPAFSLHQHTCLLLEGLLRGGTDAEIELFEKAVKYVQELGGERKRSSVKKRLMMRLRMDGYDASLCRSSWVSTLECPGGDYEYIDIVMEEGHGAPTRLIVDVDFRSQFELARPTLAYAQLSGALPSVFVGKEEKIKKIVPLLCSAAQESLRQSGLHVPPWRRTSYMQSKWLSCCHKVSTIALPDAARVEVKARGGAPPSPSSKVRDMGGAPRRAQGSALTRQFSDLGICC</sequence>
<dbReference type="PANTHER" id="PTHR31579">
    <property type="entry name" value="OS03G0796600 PROTEIN"/>
    <property type="match status" value="1"/>
</dbReference>
<name>A0A843UR62_COLES</name>
<reference evidence="2" key="1">
    <citation type="submission" date="2017-07" db="EMBL/GenBank/DDBJ databases">
        <title>Taro Niue Genome Assembly and Annotation.</title>
        <authorList>
            <person name="Atibalentja N."/>
            <person name="Keating K."/>
            <person name="Fields C.J."/>
        </authorList>
    </citation>
    <scope>NUCLEOTIDE SEQUENCE</scope>
    <source>
        <strain evidence="2">Niue_2</strain>
        <tissue evidence="2">Leaf</tissue>
    </source>
</reference>
<proteinExistence type="predicted"/>
<evidence type="ECO:0000313" key="3">
    <source>
        <dbReference type="Proteomes" id="UP000652761"/>
    </source>
</evidence>
<comment type="caution">
    <text evidence="2">The sequence shown here is derived from an EMBL/GenBank/DDBJ whole genome shotgun (WGS) entry which is preliminary data.</text>
</comment>
<feature type="region of interest" description="Disordered" evidence="1">
    <location>
        <begin position="240"/>
        <end position="265"/>
    </location>
</feature>
<dbReference type="OrthoDB" id="691424at2759"/>
<dbReference type="NCBIfam" id="TIGR01615">
    <property type="entry name" value="A_thal_3542"/>
    <property type="match status" value="1"/>
</dbReference>
<dbReference type="Pfam" id="PF04720">
    <property type="entry name" value="PDDEXK_6"/>
    <property type="match status" value="1"/>
</dbReference>
<accession>A0A843UR62</accession>
<organism evidence="2 3">
    <name type="scientific">Colocasia esculenta</name>
    <name type="common">Wild taro</name>
    <name type="synonym">Arum esculentum</name>
    <dbReference type="NCBI Taxonomy" id="4460"/>
    <lineage>
        <taxon>Eukaryota</taxon>
        <taxon>Viridiplantae</taxon>
        <taxon>Streptophyta</taxon>
        <taxon>Embryophyta</taxon>
        <taxon>Tracheophyta</taxon>
        <taxon>Spermatophyta</taxon>
        <taxon>Magnoliopsida</taxon>
        <taxon>Liliopsida</taxon>
        <taxon>Araceae</taxon>
        <taxon>Aroideae</taxon>
        <taxon>Colocasieae</taxon>
        <taxon>Colocasia</taxon>
    </lineage>
</organism>
<protein>
    <recommendedName>
        <fullName evidence="4">Plant-specific domain TIGR01615 family protein</fullName>
    </recommendedName>
</protein>